<name>A0ABV6RA01_9MICO</name>
<accession>A0ABV6RA01</accession>
<gene>
    <name evidence="1" type="ORF">ACFFF6_04270</name>
</gene>
<dbReference type="InterPro" id="IPR029024">
    <property type="entry name" value="TerB-like"/>
</dbReference>
<dbReference type="Proteomes" id="UP001589793">
    <property type="component" value="Unassembled WGS sequence"/>
</dbReference>
<dbReference type="Gene3D" id="3.40.50.10190">
    <property type="entry name" value="BRCT domain"/>
    <property type="match status" value="1"/>
</dbReference>
<proteinExistence type="predicted"/>
<sequence>MSAQLLLPTHAAGRSPRLLTRKSARSVPADSWLDRFLSRMPRTVDARVDSYLKTLERALLDGVLAEHEKNELVDVAAALGLSRGAVLELHAGDLEAMAEVALDDGIVTDQERANLDEMAAVLGLRRIDLERALANVTARRADAAPAGDDGHTADLRLGTAGAALQPGDRIVFTGVIARERTAWEGLACSLGYVPGGVTKTTKLVVASGPNSQSGKAAKARSCGIPIITEQAFARMVGP</sequence>
<evidence type="ECO:0008006" key="3">
    <source>
        <dbReference type="Google" id="ProtNLM"/>
    </source>
</evidence>
<dbReference type="EMBL" id="JBHLSV010000004">
    <property type="protein sequence ID" value="MFC0673167.1"/>
    <property type="molecule type" value="Genomic_DNA"/>
</dbReference>
<dbReference type="SUPFAM" id="SSF52113">
    <property type="entry name" value="BRCT domain"/>
    <property type="match status" value="1"/>
</dbReference>
<reference evidence="1 2" key="1">
    <citation type="submission" date="2024-09" db="EMBL/GenBank/DDBJ databases">
        <authorList>
            <person name="Sun Q."/>
            <person name="Mori K."/>
        </authorList>
    </citation>
    <scope>NUCLEOTIDE SEQUENCE [LARGE SCALE GENOMIC DNA]</scope>
    <source>
        <strain evidence="1 2">CICC 10874</strain>
    </source>
</reference>
<organism evidence="1 2">
    <name type="scientific">Brachybacterium hainanense</name>
    <dbReference type="NCBI Taxonomy" id="1541174"/>
    <lineage>
        <taxon>Bacteria</taxon>
        <taxon>Bacillati</taxon>
        <taxon>Actinomycetota</taxon>
        <taxon>Actinomycetes</taxon>
        <taxon>Micrococcales</taxon>
        <taxon>Dermabacteraceae</taxon>
        <taxon>Brachybacterium</taxon>
    </lineage>
</organism>
<comment type="caution">
    <text evidence="1">The sequence shown here is derived from an EMBL/GenBank/DDBJ whole genome shotgun (WGS) entry which is preliminary data.</text>
</comment>
<dbReference type="InterPro" id="IPR036420">
    <property type="entry name" value="BRCT_dom_sf"/>
</dbReference>
<protein>
    <recommendedName>
        <fullName evidence="3">BRCT domain-containing protein</fullName>
    </recommendedName>
</protein>
<dbReference type="SUPFAM" id="SSF158682">
    <property type="entry name" value="TerB-like"/>
    <property type="match status" value="1"/>
</dbReference>
<evidence type="ECO:0000313" key="2">
    <source>
        <dbReference type="Proteomes" id="UP001589793"/>
    </source>
</evidence>
<keyword evidence="2" id="KW-1185">Reference proteome</keyword>
<evidence type="ECO:0000313" key="1">
    <source>
        <dbReference type="EMBL" id="MFC0673167.1"/>
    </source>
</evidence>